<accession>A0A381SC58</accession>
<dbReference type="Pfam" id="PF00593">
    <property type="entry name" value="TonB_dep_Rec_b-barrel"/>
    <property type="match status" value="1"/>
</dbReference>
<keyword evidence="3" id="KW-0812">Transmembrane</keyword>
<evidence type="ECO:0000256" key="4">
    <source>
        <dbReference type="ARBA" id="ARBA00022729"/>
    </source>
</evidence>
<keyword evidence="5" id="KW-0798">TonB box</keyword>
<dbReference type="Gene3D" id="2.170.130.10">
    <property type="entry name" value="TonB-dependent receptor, plug domain"/>
    <property type="match status" value="1"/>
</dbReference>
<dbReference type="InterPro" id="IPR036942">
    <property type="entry name" value="Beta-barrel_TonB_sf"/>
</dbReference>
<dbReference type="AlphaFoldDB" id="A0A381SC58"/>
<keyword evidence="4" id="KW-0732">Signal</keyword>
<gene>
    <name evidence="11" type="ORF">METZ01_LOCUS53933</name>
</gene>
<name>A0A381SC58_9ZZZZ</name>
<dbReference type="InterPro" id="IPR008969">
    <property type="entry name" value="CarboxyPept-like_regulatory"/>
</dbReference>
<evidence type="ECO:0000256" key="8">
    <source>
        <dbReference type="ARBA" id="ARBA00023237"/>
    </source>
</evidence>
<dbReference type="EMBL" id="UINC01002867">
    <property type="protein sequence ID" value="SVA01079.1"/>
    <property type="molecule type" value="Genomic_DNA"/>
</dbReference>
<comment type="subcellular location">
    <subcellularLocation>
        <location evidence="1">Cell outer membrane</location>
        <topology evidence="1">Multi-pass membrane protein</topology>
    </subcellularLocation>
</comment>
<sequence length="1041" mass="118490">MILKFKFYFFFIFIIITVLDAQSDRVSGKIRGRAIDAMTKDPLAGANILLLPVESGRGTMTNENGEFVIPNLITGVYSVKVSYMGYASTIIQSIEVSPGATTEILCSMGVEAIEGQEVNVVAESMENTVDVKSVVTQVKYSGDQLYKMPVSNFTDVIANAGGVVKTEAGRSRGIHMRGGRSGEVAFYVDGILTNDPVDRSQGVQIDKESIDVLTISKGGFSAEFGEAMSGIVTVVTKSGSKQNYSGNLIFETDQISNNNSVYNNGYGKYNLQFGGPFPGLKKYLSFYLSGSYAGSNIVSPRSIKLPHSSYTHPMGTFKMTFSPPSSGFNAIISASFEDKATESYSHSISKGDWLRDYYKTLEGSRRLSLQIQNTLGKNTAWRLMISTFEHYNNYGSGENTSYKDFHYLSTRLDWVYYAENNGWYDPKTRIWKELTDANGLPLISDNYFVIDDLSGGTNNNPVQLSNLPYEEQAFYYYYYTQGNQFDLSTGMWSSESEKVVAYNQRWHEAGTWYIPAFLDDESNYYNSLDSVAHFKEFDEKEYASYLFGDDDFQRSNDLWAYRGNMHNGYYYDRDIFNVYTFGPGRPRSHKSVSTHSSIEFQLNTQWSIRNAAKFGFKTTASTMDYRDIQFANQNPYFDSYNYEPLSGSAYVENKYENNDFILMSGLRWDYFDPNVESLKTSLLVDDGIVEREPAKVKIKLSPRLGINFNASDKTAIYTNYGYFVQFPQYSEMYQNVYADISSGLPLVGNPNITPEETIQYQFGLAHKFSPTLGLEIISFFKDQMNLATNRTYPVLIEGQVASVTVMEMEDYAKIKGIEFKLKLNNFSNLTGDIDYTWMSAKGTGSSNREYYYLYIFDSDRPLPVKEYPMEFDITHSVKFNLNYYLPARNSNSFIGRLTSDWNFNFQGNLATGAPYTPTDIYGKAQEIGSKRMPGYKSLDMRVEKYFNNFSMYLDIRNVFNWVNTTYVYSYSGEPDTNGRPPVFERSRYLQYIGDTNPISGNIISSAEEAYDTHLQLWRSLLNNPYNYSSARYFHFGINLWF</sequence>
<keyword evidence="7" id="KW-0675">Receptor</keyword>
<dbReference type="Gene3D" id="2.60.40.1120">
    <property type="entry name" value="Carboxypeptidase-like, regulatory domain"/>
    <property type="match status" value="1"/>
</dbReference>
<keyword evidence="6" id="KW-0472">Membrane</keyword>
<dbReference type="GO" id="GO:0015344">
    <property type="term" value="F:siderophore uptake transmembrane transporter activity"/>
    <property type="evidence" value="ECO:0007669"/>
    <property type="project" value="TreeGrafter"/>
</dbReference>
<dbReference type="InterPro" id="IPR012910">
    <property type="entry name" value="Plug_dom"/>
</dbReference>
<evidence type="ECO:0000256" key="3">
    <source>
        <dbReference type="ARBA" id="ARBA00022692"/>
    </source>
</evidence>
<dbReference type="InterPro" id="IPR000531">
    <property type="entry name" value="Beta-barrel_TonB"/>
</dbReference>
<dbReference type="GO" id="GO:0044718">
    <property type="term" value="P:siderophore transmembrane transport"/>
    <property type="evidence" value="ECO:0007669"/>
    <property type="project" value="TreeGrafter"/>
</dbReference>
<dbReference type="GO" id="GO:0009279">
    <property type="term" value="C:cell outer membrane"/>
    <property type="evidence" value="ECO:0007669"/>
    <property type="project" value="UniProtKB-SubCell"/>
</dbReference>
<organism evidence="11">
    <name type="scientific">marine metagenome</name>
    <dbReference type="NCBI Taxonomy" id="408172"/>
    <lineage>
        <taxon>unclassified sequences</taxon>
        <taxon>metagenomes</taxon>
        <taxon>ecological metagenomes</taxon>
    </lineage>
</organism>
<dbReference type="Pfam" id="PF07715">
    <property type="entry name" value="Plug"/>
    <property type="match status" value="1"/>
</dbReference>
<evidence type="ECO:0000256" key="6">
    <source>
        <dbReference type="ARBA" id="ARBA00023136"/>
    </source>
</evidence>
<proteinExistence type="predicted"/>
<evidence type="ECO:0000256" key="7">
    <source>
        <dbReference type="ARBA" id="ARBA00023170"/>
    </source>
</evidence>
<evidence type="ECO:0000313" key="11">
    <source>
        <dbReference type="EMBL" id="SVA01079.1"/>
    </source>
</evidence>
<dbReference type="PROSITE" id="PS52016">
    <property type="entry name" value="TONB_DEPENDENT_REC_3"/>
    <property type="match status" value="1"/>
</dbReference>
<dbReference type="SUPFAM" id="SSF56935">
    <property type="entry name" value="Porins"/>
    <property type="match status" value="1"/>
</dbReference>
<dbReference type="PANTHER" id="PTHR30069:SF29">
    <property type="entry name" value="HEMOGLOBIN AND HEMOGLOBIN-HAPTOGLOBIN-BINDING PROTEIN 1-RELATED"/>
    <property type="match status" value="1"/>
</dbReference>
<dbReference type="InterPro" id="IPR039426">
    <property type="entry name" value="TonB-dep_rcpt-like"/>
</dbReference>
<evidence type="ECO:0000259" key="10">
    <source>
        <dbReference type="Pfam" id="PF07715"/>
    </source>
</evidence>
<keyword evidence="2" id="KW-0813">Transport</keyword>
<reference evidence="11" key="1">
    <citation type="submission" date="2018-05" db="EMBL/GenBank/DDBJ databases">
        <authorList>
            <person name="Lanie J.A."/>
            <person name="Ng W.-L."/>
            <person name="Kazmierczak K.M."/>
            <person name="Andrzejewski T.M."/>
            <person name="Davidsen T.M."/>
            <person name="Wayne K.J."/>
            <person name="Tettelin H."/>
            <person name="Glass J.I."/>
            <person name="Rusch D."/>
            <person name="Podicherti R."/>
            <person name="Tsui H.-C.T."/>
            <person name="Winkler M.E."/>
        </authorList>
    </citation>
    <scope>NUCLEOTIDE SEQUENCE</scope>
</reference>
<dbReference type="Gene3D" id="2.40.170.20">
    <property type="entry name" value="TonB-dependent receptor, beta-barrel domain"/>
    <property type="match status" value="1"/>
</dbReference>
<dbReference type="SUPFAM" id="SSF49464">
    <property type="entry name" value="Carboxypeptidase regulatory domain-like"/>
    <property type="match status" value="1"/>
</dbReference>
<dbReference type="Pfam" id="PF13620">
    <property type="entry name" value="CarboxypepD_reg"/>
    <property type="match status" value="1"/>
</dbReference>
<dbReference type="PANTHER" id="PTHR30069">
    <property type="entry name" value="TONB-DEPENDENT OUTER MEMBRANE RECEPTOR"/>
    <property type="match status" value="1"/>
</dbReference>
<evidence type="ECO:0008006" key="12">
    <source>
        <dbReference type="Google" id="ProtNLM"/>
    </source>
</evidence>
<keyword evidence="8" id="KW-0998">Cell outer membrane</keyword>
<protein>
    <recommendedName>
        <fullName evidence="12">TonB-dependent receptor plug domain-containing protein</fullName>
    </recommendedName>
</protein>
<evidence type="ECO:0000256" key="2">
    <source>
        <dbReference type="ARBA" id="ARBA00022448"/>
    </source>
</evidence>
<feature type="domain" description="TonB-dependent receptor plug" evidence="10">
    <location>
        <begin position="137"/>
        <end position="230"/>
    </location>
</feature>
<evidence type="ECO:0000259" key="9">
    <source>
        <dbReference type="Pfam" id="PF00593"/>
    </source>
</evidence>
<dbReference type="InterPro" id="IPR037066">
    <property type="entry name" value="Plug_dom_sf"/>
</dbReference>
<feature type="domain" description="TonB-dependent receptor-like beta-barrel" evidence="9">
    <location>
        <begin position="521"/>
        <end position="958"/>
    </location>
</feature>
<evidence type="ECO:0000256" key="1">
    <source>
        <dbReference type="ARBA" id="ARBA00004571"/>
    </source>
</evidence>
<evidence type="ECO:0000256" key="5">
    <source>
        <dbReference type="ARBA" id="ARBA00023077"/>
    </source>
</evidence>